<gene>
    <name evidence="1" type="ORF">RMCN_3459</name>
</gene>
<organism evidence="1 2">
    <name type="scientific">Mycolicibacterium novocastrense</name>
    <name type="common">Mycobacterium novocastrense</name>
    <dbReference type="NCBI Taxonomy" id="59813"/>
    <lineage>
        <taxon>Bacteria</taxon>
        <taxon>Bacillati</taxon>
        <taxon>Actinomycetota</taxon>
        <taxon>Actinomycetes</taxon>
        <taxon>Mycobacteriales</taxon>
        <taxon>Mycobacteriaceae</taxon>
        <taxon>Mycolicibacterium</taxon>
    </lineage>
</organism>
<sequence>MCYIRSMALQELTFGCADLRGLDDEGALQWRADGFFRAQRCDGVTVRGVASDAEAVAELLRRGGVLEADGPVYRARPNHEVVDFGWTSEASEAATDLDADFARQLGSGRPDGLAEQLRAVAAGIPGSAGEREVLARARAAELNAAAPQVGSHRVFMPPFNDADAGALGVADAATRGWATWAEWVPPRLLTSTNSEAWGDIDRNPRRDTIVQVSEWLRAAVAGGTVDGWMAEMFAHDPMLLHRLEGPAGPVYEVLSGTHRAHAARVWGLPWVLGRVHVERLAKPLHPRTRQLEALWEGLCRRGLISATREGGRWYLGEAAAEWMLAPPVMATRWNAMYERVYPGALQSFTGLSADELFDPERWVAALLG</sequence>
<keyword evidence="2" id="KW-1185">Reference proteome</keyword>
<evidence type="ECO:0000313" key="1">
    <source>
        <dbReference type="EMBL" id="GAT10326.1"/>
    </source>
</evidence>
<dbReference type="EMBL" id="BCTA01000038">
    <property type="protein sequence ID" value="GAT10326.1"/>
    <property type="molecule type" value="Genomic_DNA"/>
</dbReference>
<protein>
    <submittedName>
        <fullName evidence="1">Phosphoenolpyruvate synthase</fullName>
    </submittedName>
</protein>
<reference evidence="1 2" key="1">
    <citation type="journal article" date="2016" name="Genome Announc.">
        <title>Draft Genome Sequences of Five Rapidly Growing Mycobacterium Species, M. thermoresistibile, M. fortuitum subsp. acetamidolyticum, M. canariasense, M. brisbanense, and M. novocastrense.</title>
        <authorList>
            <person name="Katahira K."/>
            <person name="Ogura Y."/>
            <person name="Gotoh Y."/>
            <person name="Hayashi T."/>
        </authorList>
    </citation>
    <scope>NUCLEOTIDE SEQUENCE [LARGE SCALE GENOMIC DNA]</scope>
    <source>
        <strain evidence="1 2">JCM18114</strain>
    </source>
</reference>
<proteinExistence type="predicted"/>
<comment type="caution">
    <text evidence="1">The sequence shown here is derived from an EMBL/GenBank/DDBJ whole genome shotgun (WGS) entry which is preliminary data.</text>
</comment>
<name>A0ABQ0KMK6_MYCNV</name>
<evidence type="ECO:0000313" key="2">
    <source>
        <dbReference type="Proteomes" id="UP000069773"/>
    </source>
</evidence>
<dbReference type="Proteomes" id="UP000069773">
    <property type="component" value="Unassembled WGS sequence"/>
</dbReference>
<accession>A0ABQ0KMK6</accession>